<dbReference type="Proteomes" id="UP000003412">
    <property type="component" value="Chromosome"/>
</dbReference>
<organism evidence="1 2">
    <name type="scientific">Listeria marthii FSL S4-120</name>
    <dbReference type="NCBI Taxonomy" id="702457"/>
    <lineage>
        <taxon>Bacteria</taxon>
        <taxon>Bacillati</taxon>
        <taxon>Bacillota</taxon>
        <taxon>Bacilli</taxon>
        <taxon>Bacillales</taxon>
        <taxon>Listeriaceae</taxon>
        <taxon>Listeria</taxon>
    </lineage>
</organism>
<feature type="non-terminal residue" evidence="1">
    <location>
        <position position="1"/>
    </location>
</feature>
<name>A0ABP2JZ57_9LIST</name>
<evidence type="ECO:0000313" key="1">
    <source>
        <dbReference type="EMBL" id="EFR88172.1"/>
    </source>
</evidence>
<evidence type="ECO:0000313" key="2">
    <source>
        <dbReference type="Proteomes" id="UP000003412"/>
    </source>
</evidence>
<keyword evidence="2" id="KW-1185">Reference proteome</keyword>
<accession>A0ABP2JZ57</accession>
<proteinExistence type="predicted"/>
<comment type="caution">
    <text evidence="1">The sequence shown here is derived from an EMBL/GenBank/DDBJ whole genome shotgun (WGS) entry which is preliminary data.</text>
</comment>
<sequence>SSFVLNEHYLMEMGLSFAFKTFSFLTNMSLGLRN</sequence>
<gene>
    <name evidence="1" type="ORF">NT05LM_1264</name>
</gene>
<protein>
    <submittedName>
        <fullName evidence="1">Uncharacterized protein</fullName>
    </submittedName>
</protein>
<dbReference type="EMBL" id="ADXF01000511">
    <property type="protein sequence ID" value="EFR88172.1"/>
    <property type="molecule type" value="Genomic_DNA"/>
</dbReference>
<reference evidence="1 2" key="1">
    <citation type="journal article" date="2010" name="Microbiol. Resour. Announc.">
        <title>Comparative genomics of the bacterial genus Listeria: Genome evolution is characterized by limited gene acquisition and limited gene loss.</title>
        <authorList>
            <person name="den Bakker H.C."/>
            <person name="Cummings C.A."/>
            <person name="Ferreira V."/>
            <person name="Vatta P."/>
            <person name="Orsi R.H."/>
            <person name="Degoricija L."/>
            <person name="Barker M."/>
            <person name="Petrauskene O."/>
            <person name="Furtado M.R."/>
            <person name="Wiedmann M."/>
        </authorList>
    </citation>
    <scope>NUCLEOTIDE SEQUENCE [LARGE SCALE GENOMIC DNA]</scope>
    <source>
        <strain evidence="1 2">FSL S4-120</strain>
    </source>
</reference>